<organism evidence="2 3">
    <name type="scientific">Exophiala aquamarina CBS 119918</name>
    <dbReference type="NCBI Taxonomy" id="1182545"/>
    <lineage>
        <taxon>Eukaryota</taxon>
        <taxon>Fungi</taxon>
        <taxon>Dikarya</taxon>
        <taxon>Ascomycota</taxon>
        <taxon>Pezizomycotina</taxon>
        <taxon>Eurotiomycetes</taxon>
        <taxon>Chaetothyriomycetidae</taxon>
        <taxon>Chaetothyriales</taxon>
        <taxon>Herpotrichiellaceae</taxon>
        <taxon>Exophiala</taxon>
    </lineage>
</organism>
<evidence type="ECO:0000313" key="2">
    <source>
        <dbReference type="EMBL" id="KEF53005.1"/>
    </source>
</evidence>
<feature type="compositionally biased region" description="Basic residues" evidence="1">
    <location>
        <begin position="318"/>
        <end position="328"/>
    </location>
</feature>
<dbReference type="GeneID" id="25285814"/>
<gene>
    <name evidence="2" type="ORF">A1O9_10913</name>
</gene>
<proteinExistence type="predicted"/>
<dbReference type="AlphaFoldDB" id="A0A072PBP6"/>
<name>A0A072PBP6_9EURO</name>
<dbReference type="EMBL" id="AMGV01000015">
    <property type="protein sequence ID" value="KEF53005.1"/>
    <property type="molecule type" value="Genomic_DNA"/>
</dbReference>
<dbReference type="RefSeq" id="XP_013255595.1">
    <property type="nucleotide sequence ID" value="XM_013400141.1"/>
</dbReference>
<evidence type="ECO:0000256" key="1">
    <source>
        <dbReference type="SAM" id="MobiDB-lite"/>
    </source>
</evidence>
<evidence type="ECO:0000313" key="3">
    <source>
        <dbReference type="Proteomes" id="UP000027920"/>
    </source>
</evidence>
<comment type="caution">
    <text evidence="2">The sequence shown here is derived from an EMBL/GenBank/DDBJ whole genome shotgun (WGS) entry which is preliminary data.</text>
</comment>
<dbReference type="VEuPathDB" id="FungiDB:A1O9_10913"/>
<feature type="region of interest" description="Disordered" evidence="1">
    <location>
        <begin position="287"/>
        <end position="328"/>
    </location>
</feature>
<dbReference type="Proteomes" id="UP000027920">
    <property type="component" value="Unassembled WGS sequence"/>
</dbReference>
<dbReference type="HOGENOM" id="CLU_847386_0_0_1"/>
<sequence length="328" mass="36022">MSMHHDGIASDPPSLCTVQHSILQQERLYLLRALANEERRKERLTSILNKMEAVLATTDQRPSEQTKRLERSLKTTRSKLTRCESAGQALCNNLDAVVAQMQRLDDHQWRRAHDEYAQQTQHGLMTSLSRPAASAYHVLSPPATAPSMQMQPFYTNTLPPMQVAGACYQPTSNALSHPIDQTTIFPVPATPILRPLRYSSLNPFQPRCRPDILPSISSRDQEYYCNGTISPMDEVSTYSLNPWTAPALSPTLSATFVPPATQVFDLVRGLGAIAISGSETPPSPGLWLSGLAPYPPPDGVAGMQQPQVQGAGNSGSAARRRARKRRSA</sequence>
<keyword evidence="3" id="KW-1185">Reference proteome</keyword>
<accession>A0A072PBP6</accession>
<dbReference type="OrthoDB" id="4157359at2759"/>
<reference evidence="2 3" key="1">
    <citation type="submission" date="2013-03" db="EMBL/GenBank/DDBJ databases">
        <title>The Genome Sequence of Exophiala aquamarina CBS 119918.</title>
        <authorList>
            <consortium name="The Broad Institute Genomics Platform"/>
            <person name="Cuomo C."/>
            <person name="de Hoog S."/>
            <person name="Gorbushina A."/>
            <person name="Walker B."/>
            <person name="Young S.K."/>
            <person name="Zeng Q."/>
            <person name="Gargeya S."/>
            <person name="Fitzgerald M."/>
            <person name="Haas B."/>
            <person name="Abouelleil A."/>
            <person name="Allen A.W."/>
            <person name="Alvarado L."/>
            <person name="Arachchi H.M."/>
            <person name="Berlin A.M."/>
            <person name="Chapman S.B."/>
            <person name="Gainer-Dewar J."/>
            <person name="Goldberg J."/>
            <person name="Griggs A."/>
            <person name="Gujja S."/>
            <person name="Hansen M."/>
            <person name="Howarth C."/>
            <person name="Imamovic A."/>
            <person name="Ireland A."/>
            <person name="Larimer J."/>
            <person name="McCowan C."/>
            <person name="Murphy C."/>
            <person name="Pearson M."/>
            <person name="Poon T.W."/>
            <person name="Priest M."/>
            <person name="Roberts A."/>
            <person name="Saif S."/>
            <person name="Shea T."/>
            <person name="Sisk P."/>
            <person name="Sykes S."/>
            <person name="Wortman J."/>
            <person name="Nusbaum C."/>
            <person name="Birren B."/>
        </authorList>
    </citation>
    <scope>NUCLEOTIDE SEQUENCE [LARGE SCALE GENOMIC DNA]</scope>
    <source>
        <strain evidence="2 3">CBS 119918</strain>
    </source>
</reference>
<protein>
    <submittedName>
        <fullName evidence="2">Uncharacterized protein</fullName>
    </submittedName>
</protein>